<protein>
    <submittedName>
        <fullName evidence="1">Uncharacterized protein</fullName>
    </submittedName>
</protein>
<dbReference type="AlphaFoldDB" id="A0AAD2DAV4"/>
<accession>A0AAD2DAV4</accession>
<dbReference type="EMBL" id="CAMPGE010028430">
    <property type="protein sequence ID" value="CAI2385955.1"/>
    <property type="molecule type" value="Genomic_DNA"/>
</dbReference>
<keyword evidence="2" id="KW-1185">Reference proteome</keyword>
<reference evidence="1" key="1">
    <citation type="submission" date="2023-07" db="EMBL/GenBank/DDBJ databases">
        <authorList>
            <consortium name="AG Swart"/>
            <person name="Singh M."/>
            <person name="Singh A."/>
            <person name="Seah K."/>
            <person name="Emmerich C."/>
        </authorList>
    </citation>
    <scope>NUCLEOTIDE SEQUENCE</scope>
    <source>
        <strain evidence="1">DP1</strain>
    </source>
</reference>
<comment type="caution">
    <text evidence="1">The sequence shown here is derived from an EMBL/GenBank/DDBJ whole genome shotgun (WGS) entry which is preliminary data.</text>
</comment>
<proteinExistence type="predicted"/>
<gene>
    <name evidence="1" type="ORF">ECRASSUSDP1_LOCUS27552</name>
</gene>
<organism evidence="1 2">
    <name type="scientific">Euplotes crassus</name>
    <dbReference type="NCBI Taxonomy" id="5936"/>
    <lineage>
        <taxon>Eukaryota</taxon>
        <taxon>Sar</taxon>
        <taxon>Alveolata</taxon>
        <taxon>Ciliophora</taxon>
        <taxon>Intramacronucleata</taxon>
        <taxon>Spirotrichea</taxon>
        <taxon>Hypotrichia</taxon>
        <taxon>Euplotida</taxon>
        <taxon>Euplotidae</taxon>
        <taxon>Moneuplotes</taxon>
    </lineage>
</organism>
<dbReference type="Proteomes" id="UP001295684">
    <property type="component" value="Unassembled WGS sequence"/>
</dbReference>
<name>A0AAD2DAV4_EUPCR</name>
<evidence type="ECO:0000313" key="1">
    <source>
        <dbReference type="EMBL" id="CAI2385955.1"/>
    </source>
</evidence>
<evidence type="ECO:0000313" key="2">
    <source>
        <dbReference type="Proteomes" id="UP001295684"/>
    </source>
</evidence>
<sequence>MVDKLTQTTTLMSNTLQQAKVRKELFTTLPLTSVILPYFGYADECQILMTQLRRASRKLWDKNKHILLRNYPGEDGEDTLLIQKKLLKIDTAYHGHFLHKKNTLSFESFMESELSKLYKLQIYRCCSQESIIRELFKFFREVDTNCWTIEKIEIKFSRNAFRKASPEYMLSSLHELAKFLKTQFVVHENEYGDLNCISRSKIIYRGSANRHLTLYKDTHFPNSNIVSAFWEEYSKLYDQLTDEGVEAKKFLTHLETNTIDQVCEKAKTSAFKLKLFSMNNINDIVALKGISDKLKGWHRDHQEQIRRLKTIYLRLFQFKYDRSIDNRNCLLNGLITLSRSCKESGLNLIINTARLEDWDKTSASLCYLVIGYQALVIEKFECCLYGRPFVDKNFIASDKLNIDFNGCVTDVVSFYDTGLEDLLEMEGKIIIPVNKILQTRFKFGQLCLNEIKSLPWKLTTMSFYFSIENGLIRDAIRKIKALPEDIKIDFYFEGYYCDFLSREEKSNFNIFLKILKTKKLAALTIQKIYNPGFELEDLIDLLHNQTNLELLEFNIMRSRRPGPMINSIKKLFTALETLPNLKSIDICITFLYKCEIETFETLAKKFISRSIGISIRIKFKSEKYLDRYSKLKYVLK</sequence>